<sequence length="45" mass="5140">MKLIIRNLGQIKNNTQAIDLSKDFFIFVGRNNSGKSYVAQLLWAI</sequence>
<feature type="domain" description="Endonuclease GajA/Old nuclease/RecF-like AAA" evidence="1">
    <location>
        <begin position="2"/>
        <end position="44"/>
    </location>
</feature>
<dbReference type="Pfam" id="PF13175">
    <property type="entry name" value="AAA_15"/>
    <property type="match status" value="1"/>
</dbReference>
<dbReference type="RefSeq" id="WP_271797031.1">
    <property type="nucleotide sequence ID" value="NZ_JAQMUC010000093.1"/>
</dbReference>
<evidence type="ECO:0000313" key="2">
    <source>
        <dbReference type="EMBL" id="MDB9537336.1"/>
    </source>
</evidence>
<evidence type="ECO:0000313" key="3">
    <source>
        <dbReference type="Proteomes" id="UP001211249"/>
    </source>
</evidence>
<proteinExistence type="predicted"/>
<dbReference type="Proteomes" id="UP001211249">
    <property type="component" value="Unassembled WGS sequence"/>
</dbReference>
<reference evidence="2 3" key="1">
    <citation type="submission" date="2023-01" db="EMBL/GenBank/DDBJ databases">
        <title>Genomes from the Australian National Cyanobacteria Reference Collection.</title>
        <authorList>
            <person name="Willis A."/>
            <person name="Lee E.M.F."/>
        </authorList>
    </citation>
    <scope>NUCLEOTIDE SEQUENCE [LARGE SCALE GENOMIC DNA]</scope>
    <source>
        <strain evidence="2 3">CS-1226</strain>
    </source>
</reference>
<keyword evidence="3" id="KW-1185">Reference proteome</keyword>
<dbReference type="InterPro" id="IPR041685">
    <property type="entry name" value="AAA_GajA/Old/RecF-like"/>
</dbReference>
<evidence type="ECO:0000259" key="1">
    <source>
        <dbReference type="Pfam" id="PF13175"/>
    </source>
</evidence>
<comment type="caution">
    <text evidence="2">The sequence shown here is derived from an EMBL/GenBank/DDBJ whole genome shotgun (WGS) entry which is preliminary data.</text>
</comment>
<dbReference type="EMBL" id="JAQMUC010000093">
    <property type="protein sequence ID" value="MDB9537336.1"/>
    <property type="molecule type" value="Genomic_DNA"/>
</dbReference>
<organism evidence="2 3">
    <name type="scientific">Dolichospermum planctonicum CS-1226</name>
    <dbReference type="NCBI Taxonomy" id="3021751"/>
    <lineage>
        <taxon>Bacteria</taxon>
        <taxon>Bacillati</taxon>
        <taxon>Cyanobacteriota</taxon>
        <taxon>Cyanophyceae</taxon>
        <taxon>Nostocales</taxon>
        <taxon>Aphanizomenonaceae</taxon>
        <taxon>Dolichospermum</taxon>
        <taxon>Dolichospermum planctonicum</taxon>
    </lineage>
</organism>
<gene>
    <name evidence="2" type="ORF">PN451_16125</name>
</gene>
<name>A0ABT5ALG2_9CYAN</name>
<protein>
    <submittedName>
        <fullName evidence="2">AAA family ATPase</fullName>
    </submittedName>
</protein>
<dbReference type="InterPro" id="IPR027417">
    <property type="entry name" value="P-loop_NTPase"/>
</dbReference>
<dbReference type="Gene3D" id="3.40.50.300">
    <property type="entry name" value="P-loop containing nucleotide triphosphate hydrolases"/>
    <property type="match status" value="1"/>
</dbReference>
<accession>A0ABT5ALG2</accession>